<keyword evidence="2" id="KW-1185">Reference proteome</keyword>
<dbReference type="EMBL" id="PVTR01000005">
    <property type="protein sequence ID" value="PRY88048.1"/>
    <property type="molecule type" value="Genomic_DNA"/>
</dbReference>
<dbReference type="RefSeq" id="WP_146131405.1">
    <property type="nucleotide sequence ID" value="NZ_PVTR01000005.1"/>
</dbReference>
<gene>
    <name evidence="1" type="ORF">CLW00_105169</name>
</gene>
<organism evidence="1 2">
    <name type="scientific">Mongoliibacter ruber</name>
    <dbReference type="NCBI Taxonomy" id="1750599"/>
    <lineage>
        <taxon>Bacteria</taxon>
        <taxon>Pseudomonadati</taxon>
        <taxon>Bacteroidota</taxon>
        <taxon>Cytophagia</taxon>
        <taxon>Cytophagales</taxon>
        <taxon>Cyclobacteriaceae</taxon>
        <taxon>Mongoliibacter</taxon>
    </lineage>
</organism>
<sequence>MKNLILIILFGFLSFNDVSIGERKPLLKLSNDQYKIVNSLLGTDSTVRLSMHTSFLYHWGNYLNTDWLSKDPGFCISQKNGFEKREISDHIDNRTLSAMREKISNISGSFLLEKNKIHSKDVKLVKDFTSNNLLYLSPPVIEGKHAVIYYKLLWNEKIIFFKQNVNGDWSTFCEFYLVESTRNDGIS</sequence>
<evidence type="ECO:0000313" key="1">
    <source>
        <dbReference type="EMBL" id="PRY88048.1"/>
    </source>
</evidence>
<comment type="caution">
    <text evidence="1">The sequence shown here is derived from an EMBL/GenBank/DDBJ whole genome shotgun (WGS) entry which is preliminary data.</text>
</comment>
<reference evidence="1 2" key="1">
    <citation type="submission" date="2018-03" db="EMBL/GenBank/DDBJ databases">
        <title>Genomic Encyclopedia of Archaeal and Bacterial Type Strains, Phase II (KMG-II): from individual species to whole genera.</title>
        <authorList>
            <person name="Goeker M."/>
        </authorList>
    </citation>
    <scope>NUCLEOTIDE SEQUENCE [LARGE SCALE GENOMIC DNA]</scope>
    <source>
        <strain evidence="1 2">DSM 27929</strain>
    </source>
</reference>
<accession>A0A2T0WMW1</accession>
<name>A0A2T0WMW1_9BACT</name>
<dbReference type="Proteomes" id="UP000238157">
    <property type="component" value="Unassembled WGS sequence"/>
</dbReference>
<protein>
    <submittedName>
        <fullName evidence="1">Uncharacterized protein</fullName>
    </submittedName>
</protein>
<dbReference type="AlphaFoldDB" id="A0A2T0WMW1"/>
<evidence type="ECO:0000313" key="2">
    <source>
        <dbReference type="Proteomes" id="UP000238157"/>
    </source>
</evidence>
<proteinExistence type="predicted"/>